<comment type="caution">
    <text evidence="1">The sequence shown here is derived from an EMBL/GenBank/DDBJ whole genome shotgun (WGS) entry which is preliminary data.</text>
</comment>
<dbReference type="EMBL" id="CATOUU010000471">
    <property type="protein sequence ID" value="CAI9931053.1"/>
    <property type="molecule type" value="Genomic_DNA"/>
</dbReference>
<dbReference type="Proteomes" id="UP001642409">
    <property type="component" value="Unassembled WGS sequence"/>
</dbReference>
<evidence type="ECO:0000313" key="1">
    <source>
        <dbReference type="EMBL" id="CAI9931053.1"/>
    </source>
</evidence>
<reference evidence="2 3" key="2">
    <citation type="submission" date="2024-07" db="EMBL/GenBank/DDBJ databases">
        <authorList>
            <person name="Akdeniz Z."/>
        </authorList>
    </citation>
    <scope>NUCLEOTIDE SEQUENCE [LARGE SCALE GENOMIC DNA]</scope>
</reference>
<evidence type="ECO:0000313" key="3">
    <source>
        <dbReference type="Proteomes" id="UP001642409"/>
    </source>
</evidence>
<organism evidence="1">
    <name type="scientific">Hexamita inflata</name>
    <dbReference type="NCBI Taxonomy" id="28002"/>
    <lineage>
        <taxon>Eukaryota</taxon>
        <taxon>Metamonada</taxon>
        <taxon>Diplomonadida</taxon>
        <taxon>Hexamitidae</taxon>
        <taxon>Hexamitinae</taxon>
        <taxon>Hexamita</taxon>
    </lineage>
</organism>
<accession>A0AA86P568</accession>
<reference evidence="1" key="1">
    <citation type="submission" date="2023-06" db="EMBL/GenBank/DDBJ databases">
        <authorList>
            <person name="Kurt Z."/>
        </authorList>
    </citation>
    <scope>NUCLEOTIDE SEQUENCE</scope>
</reference>
<keyword evidence="3" id="KW-1185">Reference proteome</keyword>
<sequence length="109" mass="13033">MRRELEQKLAQLLFNQNRPIPLIELTKHLKASTQDLEQVINVLSYQGIISQIEFRNFVYIVLNCPGYGTEVFQTKKQEWLQQFKYNHFSELNQKMDAIMEQLKREGENE</sequence>
<protein>
    <submittedName>
        <fullName evidence="1">Uncharacterized protein</fullName>
    </submittedName>
</protein>
<proteinExistence type="predicted"/>
<dbReference type="EMBL" id="CAXDID020000116">
    <property type="protein sequence ID" value="CAL6030541.1"/>
    <property type="molecule type" value="Genomic_DNA"/>
</dbReference>
<evidence type="ECO:0000313" key="2">
    <source>
        <dbReference type="EMBL" id="CAL6030541.1"/>
    </source>
</evidence>
<dbReference type="AlphaFoldDB" id="A0AA86P568"/>
<name>A0AA86P568_9EUKA</name>
<gene>
    <name evidence="1" type="ORF">HINF_LOCUS18698</name>
    <name evidence="2" type="ORF">HINF_LOCUS33418</name>
</gene>